<reference evidence="2" key="1">
    <citation type="journal article" date="2014" name="Front. Microbiol.">
        <title>High frequency of phylogenetically diverse reductive dehalogenase-homologous genes in deep subseafloor sedimentary metagenomes.</title>
        <authorList>
            <person name="Kawai M."/>
            <person name="Futagami T."/>
            <person name="Toyoda A."/>
            <person name="Takaki Y."/>
            <person name="Nishi S."/>
            <person name="Hori S."/>
            <person name="Arai W."/>
            <person name="Tsubouchi T."/>
            <person name="Morono Y."/>
            <person name="Uchiyama I."/>
            <person name="Ito T."/>
            <person name="Fujiyama A."/>
            <person name="Inagaki F."/>
            <person name="Takami H."/>
        </authorList>
    </citation>
    <scope>NUCLEOTIDE SEQUENCE</scope>
    <source>
        <strain evidence="2">Expedition CK06-06</strain>
    </source>
</reference>
<accession>X1J1U5</accession>
<organism evidence="2">
    <name type="scientific">marine sediment metagenome</name>
    <dbReference type="NCBI Taxonomy" id="412755"/>
    <lineage>
        <taxon>unclassified sequences</taxon>
        <taxon>metagenomes</taxon>
        <taxon>ecological metagenomes</taxon>
    </lineage>
</organism>
<keyword evidence="1" id="KW-1133">Transmembrane helix</keyword>
<protein>
    <submittedName>
        <fullName evidence="2">Uncharacterized protein</fullName>
    </submittedName>
</protein>
<gene>
    <name evidence="2" type="ORF">S03H2_48339</name>
</gene>
<evidence type="ECO:0000256" key="1">
    <source>
        <dbReference type="SAM" id="Phobius"/>
    </source>
</evidence>
<comment type="caution">
    <text evidence="2">The sequence shown here is derived from an EMBL/GenBank/DDBJ whole genome shotgun (WGS) entry which is preliminary data.</text>
</comment>
<feature type="transmembrane region" description="Helical" evidence="1">
    <location>
        <begin position="45"/>
        <end position="68"/>
    </location>
</feature>
<proteinExistence type="predicted"/>
<sequence>MKEDDSSIWSVIKAIVERHSLNGTVKVVAAIGVFIIMPMEGFQKYYLNFSLPFLLFFFFVWAWVNIIFDIISKKLEEA</sequence>
<dbReference type="EMBL" id="BARU01030472">
    <property type="protein sequence ID" value="GAH63753.1"/>
    <property type="molecule type" value="Genomic_DNA"/>
</dbReference>
<feature type="transmembrane region" description="Helical" evidence="1">
    <location>
        <begin position="21"/>
        <end position="39"/>
    </location>
</feature>
<dbReference type="AlphaFoldDB" id="X1J1U5"/>
<keyword evidence="1" id="KW-0812">Transmembrane</keyword>
<keyword evidence="1" id="KW-0472">Membrane</keyword>
<name>X1J1U5_9ZZZZ</name>
<evidence type="ECO:0000313" key="2">
    <source>
        <dbReference type="EMBL" id="GAH63753.1"/>
    </source>
</evidence>